<gene>
    <name evidence="1" type="ORF">M0R45_007834</name>
</gene>
<accession>A0AAW1XYZ2</accession>
<comment type="caution">
    <text evidence="1">The sequence shown here is derived from an EMBL/GenBank/DDBJ whole genome shotgun (WGS) entry which is preliminary data.</text>
</comment>
<organism evidence="1 2">
    <name type="scientific">Rubus argutus</name>
    <name type="common">Southern blackberry</name>
    <dbReference type="NCBI Taxonomy" id="59490"/>
    <lineage>
        <taxon>Eukaryota</taxon>
        <taxon>Viridiplantae</taxon>
        <taxon>Streptophyta</taxon>
        <taxon>Embryophyta</taxon>
        <taxon>Tracheophyta</taxon>
        <taxon>Spermatophyta</taxon>
        <taxon>Magnoliopsida</taxon>
        <taxon>eudicotyledons</taxon>
        <taxon>Gunneridae</taxon>
        <taxon>Pentapetalae</taxon>
        <taxon>rosids</taxon>
        <taxon>fabids</taxon>
        <taxon>Rosales</taxon>
        <taxon>Rosaceae</taxon>
        <taxon>Rosoideae</taxon>
        <taxon>Rosoideae incertae sedis</taxon>
        <taxon>Rubus</taxon>
    </lineage>
</organism>
<protein>
    <submittedName>
        <fullName evidence="1">Uncharacterized protein</fullName>
    </submittedName>
</protein>
<sequence>MYLILPLLQPKRQRVKESSSSSRIIHPKRNVDMTSHTSYLGALQDYIENWSLTHLASDNNGYNEDLVRKFCNGFPQEESLDCREVTVKVSGKRGLARKYFVIS</sequence>
<dbReference type="AlphaFoldDB" id="A0AAW1XYZ2"/>
<name>A0AAW1XYZ2_RUBAR</name>
<dbReference type="Proteomes" id="UP001457282">
    <property type="component" value="Unassembled WGS sequence"/>
</dbReference>
<evidence type="ECO:0000313" key="2">
    <source>
        <dbReference type="Proteomes" id="UP001457282"/>
    </source>
</evidence>
<proteinExistence type="predicted"/>
<keyword evidence="2" id="KW-1185">Reference proteome</keyword>
<reference evidence="1 2" key="1">
    <citation type="journal article" date="2023" name="G3 (Bethesda)">
        <title>A chromosome-length genome assembly and annotation of blackberry (Rubus argutus, cv. 'Hillquist').</title>
        <authorList>
            <person name="Bruna T."/>
            <person name="Aryal R."/>
            <person name="Dudchenko O."/>
            <person name="Sargent D.J."/>
            <person name="Mead D."/>
            <person name="Buti M."/>
            <person name="Cavallini A."/>
            <person name="Hytonen T."/>
            <person name="Andres J."/>
            <person name="Pham M."/>
            <person name="Weisz D."/>
            <person name="Mascagni F."/>
            <person name="Usai G."/>
            <person name="Natali L."/>
            <person name="Bassil N."/>
            <person name="Fernandez G.E."/>
            <person name="Lomsadze A."/>
            <person name="Armour M."/>
            <person name="Olukolu B."/>
            <person name="Poorten T."/>
            <person name="Britton C."/>
            <person name="Davik J."/>
            <person name="Ashrafi H."/>
            <person name="Aiden E.L."/>
            <person name="Borodovsky M."/>
            <person name="Worthington M."/>
        </authorList>
    </citation>
    <scope>NUCLEOTIDE SEQUENCE [LARGE SCALE GENOMIC DNA]</scope>
    <source>
        <strain evidence="1">PI 553951</strain>
    </source>
</reference>
<dbReference type="EMBL" id="JBEDUW010000002">
    <property type="protein sequence ID" value="KAK9942151.1"/>
    <property type="molecule type" value="Genomic_DNA"/>
</dbReference>
<evidence type="ECO:0000313" key="1">
    <source>
        <dbReference type="EMBL" id="KAK9942151.1"/>
    </source>
</evidence>